<reference evidence="5" key="1">
    <citation type="journal article" date="2019" name="Int. J. Syst. Evol. Microbiol.">
        <title>The Global Catalogue of Microorganisms (GCM) 10K type strain sequencing project: providing services to taxonomists for standard genome sequencing and annotation.</title>
        <authorList>
            <consortium name="The Broad Institute Genomics Platform"/>
            <consortium name="The Broad Institute Genome Sequencing Center for Infectious Disease"/>
            <person name="Wu L."/>
            <person name="Ma J."/>
        </authorList>
    </citation>
    <scope>NUCLEOTIDE SEQUENCE [LARGE SCALE GENOMIC DNA]</scope>
    <source>
        <strain evidence="5">CCUG 55590</strain>
    </source>
</reference>
<evidence type="ECO:0000313" key="4">
    <source>
        <dbReference type="EMBL" id="MFC7390361.1"/>
    </source>
</evidence>
<sequence length="186" mass="20269">MQVFMKSSLKRAIQKLQRSEEGVTLVELLLALVISTIFAGIIITVFLSGTLGFRLTNDSSSLRAEADYLIASVMQDLNQTKFDAMTESNGVYTFHVLNDPKVSSNGILYRESGYLDTGKTLSAASFSSSTNDVVLQSMDISIVDGTVEARNNQPTYYKSGLIELTITLSPANDPSETKTFTSAIPF</sequence>
<dbReference type="EMBL" id="JBHTCE010000001">
    <property type="protein sequence ID" value="MFC7390361.1"/>
    <property type="molecule type" value="Genomic_DNA"/>
</dbReference>
<keyword evidence="5" id="KW-1185">Reference proteome</keyword>
<dbReference type="Pfam" id="PF07963">
    <property type="entry name" value="N_methyl"/>
    <property type="match status" value="1"/>
</dbReference>
<dbReference type="InterPro" id="IPR012902">
    <property type="entry name" value="N_methyl_site"/>
</dbReference>
<evidence type="ECO:0000313" key="5">
    <source>
        <dbReference type="Proteomes" id="UP001596439"/>
    </source>
</evidence>
<keyword evidence="2" id="KW-0178">Competence</keyword>
<keyword evidence="3" id="KW-1133">Transmembrane helix</keyword>
<organism evidence="4 5">
    <name type="scientific">Exiguobacterium aestuarii</name>
    <dbReference type="NCBI Taxonomy" id="273527"/>
    <lineage>
        <taxon>Bacteria</taxon>
        <taxon>Bacillati</taxon>
        <taxon>Bacillota</taxon>
        <taxon>Bacilli</taxon>
        <taxon>Bacillales</taxon>
        <taxon>Bacillales Family XII. Incertae Sedis</taxon>
        <taxon>Exiguobacterium</taxon>
    </lineage>
</organism>
<keyword evidence="3" id="KW-0812">Transmembrane</keyword>
<evidence type="ECO:0000256" key="2">
    <source>
        <dbReference type="ARBA" id="ARBA00023287"/>
    </source>
</evidence>
<accession>A0ABW2PT26</accession>
<proteinExistence type="predicted"/>
<comment type="caution">
    <text evidence="4">The sequence shown here is derived from an EMBL/GenBank/DDBJ whole genome shotgun (WGS) entry which is preliminary data.</text>
</comment>
<dbReference type="RefSeq" id="WP_214789370.1">
    <property type="nucleotide sequence ID" value="NZ_JANIEL010000009.1"/>
</dbReference>
<feature type="transmembrane region" description="Helical" evidence="3">
    <location>
        <begin position="28"/>
        <end position="53"/>
    </location>
</feature>
<gene>
    <name evidence="4" type="ORF">ACFQO8_09385</name>
</gene>
<dbReference type="Proteomes" id="UP001596439">
    <property type="component" value="Unassembled WGS sequence"/>
</dbReference>
<comment type="subcellular location">
    <subcellularLocation>
        <location evidence="1">Cell surface</location>
    </subcellularLocation>
</comment>
<protein>
    <submittedName>
        <fullName evidence="4">PilW family protein</fullName>
    </submittedName>
</protein>
<keyword evidence="3" id="KW-0472">Membrane</keyword>
<evidence type="ECO:0000256" key="1">
    <source>
        <dbReference type="ARBA" id="ARBA00004241"/>
    </source>
</evidence>
<evidence type="ECO:0000256" key="3">
    <source>
        <dbReference type="SAM" id="Phobius"/>
    </source>
</evidence>
<dbReference type="PROSITE" id="PS00409">
    <property type="entry name" value="PROKAR_NTER_METHYL"/>
    <property type="match status" value="1"/>
</dbReference>
<name>A0ABW2PT26_9BACL</name>